<evidence type="ECO:0000313" key="1">
    <source>
        <dbReference type="EMBL" id="OAV85467.1"/>
    </source>
</evidence>
<protein>
    <submittedName>
        <fullName evidence="1 2">Uncharacterized protein</fullName>
    </submittedName>
</protein>
<gene>
    <name evidence="1" type="ORF">PTTG_30501</name>
</gene>
<evidence type="ECO:0000313" key="3">
    <source>
        <dbReference type="Proteomes" id="UP000005240"/>
    </source>
</evidence>
<evidence type="ECO:0000313" key="2">
    <source>
        <dbReference type="EnsemblFungi" id="PTTG_30501-t43_1-p1"/>
    </source>
</evidence>
<sequence>MAERNPTKQARLLSLQKIAAKNAATRGGLVLGAEQAHAFAMSLTLHKIKGIEDLTDNNYASWSKQVRGALDVISFKPFLKDIYYEDMTIAPEINDINRK</sequence>
<organism evidence="1">
    <name type="scientific">Puccinia triticina (isolate 1-1 / race 1 (BBBD))</name>
    <name type="common">Brown leaf rust fungus</name>
    <dbReference type="NCBI Taxonomy" id="630390"/>
    <lineage>
        <taxon>Eukaryota</taxon>
        <taxon>Fungi</taxon>
        <taxon>Dikarya</taxon>
        <taxon>Basidiomycota</taxon>
        <taxon>Pucciniomycotina</taxon>
        <taxon>Pucciniomycetes</taxon>
        <taxon>Pucciniales</taxon>
        <taxon>Pucciniaceae</taxon>
        <taxon>Puccinia</taxon>
    </lineage>
</organism>
<proteinExistence type="predicted"/>
<reference evidence="2 3" key="3">
    <citation type="journal article" date="2017" name="G3 (Bethesda)">
        <title>Comparative analysis highlights variable genome content of wheat rusts and divergence of the mating loci.</title>
        <authorList>
            <person name="Cuomo C.A."/>
            <person name="Bakkeren G."/>
            <person name="Khalil H.B."/>
            <person name="Panwar V."/>
            <person name="Joly D."/>
            <person name="Linning R."/>
            <person name="Sakthikumar S."/>
            <person name="Song X."/>
            <person name="Adiconis X."/>
            <person name="Fan L."/>
            <person name="Goldberg J.M."/>
            <person name="Levin J.Z."/>
            <person name="Young S."/>
            <person name="Zeng Q."/>
            <person name="Anikster Y."/>
            <person name="Bruce M."/>
            <person name="Wang M."/>
            <person name="Yin C."/>
            <person name="McCallum B."/>
            <person name="Szabo L.J."/>
            <person name="Hulbert S."/>
            <person name="Chen X."/>
            <person name="Fellers J.P."/>
        </authorList>
    </citation>
    <scope>NUCLEOTIDE SEQUENCE</scope>
    <source>
        <strain evidence="3">Isolate 1-1 / race 1 (BBBD)</strain>
        <strain evidence="2">isolate 1-1 / race 1 (BBBD)</strain>
    </source>
</reference>
<dbReference type="AlphaFoldDB" id="A0A180FYN0"/>
<name>A0A180FYN0_PUCT1</name>
<keyword evidence="3" id="KW-1185">Reference proteome</keyword>
<reference evidence="2" key="4">
    <citation type="submission" date="2025-05" db="UniProtKB">
        <authorList>
            <consortium name="EnsemblFungi"/>
        </authorList>
    </citation>
    <scope>IDENTIFICATION</scope>
    <source>
        <strain evidence="2">isolate 1-1 / race 1 (BBBD)</strain>
    </source>
</reference>
<dbReference type="Proteomes" id="UP000005240">
    <property type="component" value="Unassembled WGS sequence"/>
</dbReference>
<reference evidence="1" key="1">
    <citation type="submission" date="2009-11" db="EMBL/GenBank/DDBJ databases">
        <authorList>
            <consortium name="The Broad Institute Genome Sequencing Platform"/>
            <person name="Ward D."/>
            <person name="Feldgarden M."/>
            <person name="Earl A."/>
            <person name="Young S.K."/>
            <person name="Zeng Q."/>
            <person name="Koehrsen M."/>
            <person name="Alvarado L."/>
            <person name="Berlin A."/>
            <person name="Bochicchio J."/>
            <person name="Borenstein D."/>
            <person name="Chapman S.B."/>
            <person name="Chen Z."/>
            <person name="Engels R."/>
            <person name="Freedman E."/>
            <person name="Gellesch M."/>
            <person name="Goldberg J."/>
            <person name="Griggs A."/>
            <person name="Gujja S."/>
            <person name="Heilman E."/>
            <person name="Heiman D."/>
            <person name="Hepburn T."/>
            <person name="Howarth C."/>
            <person name="Jen D."/>
            <person name="Larson L."/>
            <person name="Lewis B."/>
            <person name="Mehta T."/>
            <person name="Park D."/>
            <person name="Pearson M."/>
            <person name="Roberts A."/>
            <person name="Saif S."/>
            <person name="Shea T."/>
            <person name="Shenoy N."/>
            <person name="Sisk P."/>
            <person name="Stolte C."/>
            <person name="Sykes S."/>
            <person name="Thomson T."/>
            <person name="Walk T."/>
            <person name="White J."/>
            <person name="Yandava C."/>
            <person name="Izard J."/>
            <person name="Baranova O.V."/>
            <person name="Blanton J.M."/>
            <person name="Tanner A.C."/>
            <person name="Dewhirst F.E."/>
            <person name="Haas B."/>
            <person name="Nusbaum C."/>
            <person name="Birren B."/>
        </authorList>
    </citation>
    <scope>NUCLEOTIDE SEQUENCE [LARGE SCALE GENOMIC DNA]</scope>
    <source>
        <strain evidence="1">1-1 BBBD Race 1</strain>
    </source>
</reference>
<dbReference type="EnsemblFungi" id="PTTG_30501-t43_1">
    <property type="protein sequence ID" value="PTTG_30501-t43_1-p1"/>
    <property type="gene ID" value="PTTG_30501"/>
</dbReference>
<reference evidence="1" key="2">
    <citation type="submission" date="2016-05" db="EMBL/GenBank/DDBJ databases">
        <title>Comparative analysis highlights variable genome content of wheat rusts and divergence of the mating loci.</title>
        <authorList>
            <person name="Cuomo C.A."/>
            <person name="Bakkeren G."/>
            <person name="Szabo L."/>
            <person name="Khalil H."/>
            <person name="Joly D."/>
            <person name="Goldberg J."/>
            <person name="Young S."/>
            <person name="Zeng Q."/>
            <person name="Fellers J."/>
        </authorList>
    </citation>
    <scope>NUCLEOTIDE SEQUENCE [LARGE SCALE GENOMIC DNA]</scope>
    <source>
        <strain evidence="1">1-1 BBBD Race 1</strain>
    </source>
</reference>
<dbReference type="VEuPathDB" id="FungiDB:PTTG_30501"/>
<feature type="non-terminal residue" evidence="1">
    <location>
        <position position="99"/>
    </location>
</feature>
<accession>A0A180FYN0</accession>
<dbReference type="EMBL" id="ADAS02004156">
    <property type="protein sequence ID" value="OAV85467.1"/>
    <property type="molecule type" value="Genomic_DNA"/>
</dbReference>